<feature type="chain" id="PRO_5014503638" evidence="1">
    <location>
        <begin position="19"/>
        <end position="106"/>
    </location>
</feature>
<dbReference type="AlphaFoldDB" id="A0A087I2U7"/>
<keyword evidence="1" id="KW-0732">Signal</keyword>
<reference evidence="2 6" key="1">
    <citation type="submission" date="2017-01" db="EMBL/GenBank/DDBJ databases">
        <title>Complete Genome Sequence of Vibrio vulnificus FORC_053.</title>
        <authorList>
            <consortium name="Food-borne Pathogen Omics Research Center"/>
            <person name="Chung H.Y."/>
            <person name="Na E.J."/>
            <person name="Song J.S."/>
            <person name="Kim H."/>
            <person name="Lee J.-H."/>
            <person name="Ryu S."/>
            <person name="Choi S.H."/>
        </authorList>
    </citation>
    <scope>NUCLEOTIDE SEQUENCE [LARGE SCALE GENOMIC DNA]</scope>
    <source>
        <strain evidence="2 6">FORC_053</strain>
    </source>
</reference>
<evidence type="ECO:0000256" key="1">
    <source>
        <dbReference type="SAM" id="SignalP"/>
    </source>
</evidence>
<dbReference type="Proteomes" id="UP000664056">
    <property type="component" value="Unassembled WGS sequence"/>
</dbReference>
<dbReference type="OrthoDB" id="5917619at2"/>
<evidence type="ECO:0000313" key="2">
    <source>
        <dbReference type="EMBL" id="AXX58677.1"/>
    </source>
</evidence>
<feature type="signal peptide" evidence="1">
    <location>
        <begin position="1"/>
        <end position="18"/>
    </location>
</feature>
<gene>
    <name evidence="4" type="ORF">CRN52_04765</name>
    <name evidence="2" type="ORF">FORC53_0338</name>
    <name evidence="3" type="ORF">J0J18_19015</name>
</gene>
<dbReference type="EMBL" id="PDGH01000051">
    <property type="protein sequence ID" value="POB49274.1"/>
    <property type="molecule type" value="Genomic_DNA"/>
</dbReference>
<proteinExistence type="predicted"/>
<reference evidence="4 5" key="2">
    <citation type="journal article" date="2018" name="Front. Microbiol.">
        <title>Phylogeny of Vibrio vulnificus from the Analysis of the Core-Genome: Implications for Intra-Species Taxonomy.</title>
        <authorList>
            <person name="Roig F.J."/>
            <person name="Gonzalez-Candelas F."/>
            <person name="Sanjuan E."/>
            <person name="Fouz B."/>
            <person name="Feil E.J."/>
            <person name="Llorens C."/>
            <person name="Baker-Austin C."/>
            <person name="Oliver J.D."/>
            <person name="Danin-Poleg Y."/>
            <person name="Gibas C.J."/>
            <person name="Kashi Y."/>
            <person name="Gulig P.A."/>
            <person name="Morrison S.S."/>
            <person name="Amaro C."/>
        </authorList>
    </citation>
    <scope>NUCLEOTIDE SEQUENCE [LARGE SCALE GENOMIC DNA]</scope>
    <source>
        <strain evidence="4 5">CECT4608</strain>
    </source>
</reference>
<dbReference type="EMBL" id="JAFKOQ010000017">
    <property type="protein sequence ID" value="MBN8123836.1"/>
    <property type="molecule type" value="Genomic_DNA"/>
</dbReference>
<dbReference type="Proteomes" id="UP000263418">
    <property type="component" value="Chromosome 1"/>
</dbReference>
<dbReference type="OMA" id="LNSIVCK"/>
<dbReference type="RefSeq" id="WP_011079393.1">
    <property type="nucleotide sequence ID" value="NZ_AP026552.1"/>
</dbReference>
<dbReference type="KEGG" id="vvl:VV93_v1c26710"/>
<name>A0A087I2U7_VIBVL</name>
<organism evidence="4 5">
    <name type="scientific">Vibrio vulnificus</name>
    <dbReference type="NCBI Taxonomy" id="672"/>
    <lineage>
        <taxon>Bacteria</taxon>
        <taxon>Pseudomonadati</taxon>
        <taxon>Pseudomonadota</taxon>
        <taxon>Gammaproteobacteria</taxon>
        <taxon>Vibrionales</taxon>
        <taxon>Vibrionaceae</taxon>
        <taxon>Vibrio</taxon>
    </lineage>
</organism>
<dbReference type="Proteomes" id="UP000237466">
    <property type="component" value="Unassembled WGS sequence"/>
</dbReference>
<protein>
    <submittedName>
        <fullName evidence="4">MSHA biogenesis protein MshK</fullName>
    </submittedName>
</protein>
<accession>A0A087I2U7</accession>
<dbReference type="GeneID" id="93895698"/>
<evidence type="ECO:0000313" key="3">
    <source>
        <dbReference type="EMBL" id="MBN8123836.1"/>
    </source>
</evidence>
<sequence>MVRFLLLSLCFAGGNAYATQDPTAPLGWTKPAQTKPSAQRQYRLPTLQSIVCQSPKECVAILNDDVVSVGETIRGYKVTQIDSDVVTLKRGSKLWKLELFNLDIKE</sequence>
<reference evidence="3" key="3">
    <citation type="submission" date="2021-03" db="EMBL/GenBank/DDBJ databases">
        <title>Study of the foodborne Vibrio vulnificus isolates from China.</title>
        <authorList>
            <person name="Zheng Z."/>
            <person name="Ye L."/>
        </authorList>
    </citation>
    <scope>NUCLEOTIDE SEQUENCE</scope>
    <source>
        <strain evidence="3">Vv1582</strain>
    </source>
</reference>
<evidence type="ECO:0000313" key="6">
    <source>
        <dbReference type="Proteomes" id="UP000263418"/>
    </source>
</evidence>
<evidence type="ECO:0000313" key="5">
    <source>
        <dbReference type="Proteomes" id="UP000237466"/>
    </source>
</evidence>
<dbReference type="EMBL" id="CP019290">
    <property type="protein sequence ID" value="AXX58677.1"/>
    <property type="molecule type" value="Genomic_DNA"/>
</dbReference>
<evidence type="ECO:0000313" key="4">
    <source>
        <dbReference type="EMBL" id="POB49274.1"/>
    </source>
</evidence>